<dbReference type="GO" id="GO:0005886">
    <property type="term" value="C:plasma membrane"/>
    <property type="evidence" value="ECO:0007669"/>
    <property type="project" value="TreeGrafter"/>
</dbReference>
<dbReference type="SMART" id="SM00408">
    <property type="entry name" value="IGc2"/>
    <property type="match status" value="3"/>
</dbReference>
<keyword evidence="2" id="KW-1015">Disulfide bond</keyword>
<keyword evidence="5" id="KW-1133">Transmembrane helix</keyword>
<keyword evidence="5" id="KW-0812">Transmembrane</keyword>
<feature type="domain" description="Fibronectin type-III" evidence="7">
    <location>
        <begin position="576"/>
        <end position="668"/>
    </location>
</feature>
<evidence type="ECO:0000313" key="9">
    <source>
        <dbReference type="Proteomes" id="UP000091820"/>
    </source>
</evidence>
<evidence type="ECO:0000256" key="1">
    <source>
        <dbReference type="ARBA" id="ARBA00022737"/>
    </source>
</evidence>
<dbReference type="InterPro" id="IPR007110">
    <property type="entry name" value="Ig-like_dom"/>
</dbReference>
<dbReference type="CDD" id="cd00063">
    <property type="entry name" value="FN3"/>
    <property type="match status" value="1"/>
</dbReference>
<dbReference type="PANTHER" id="PTHR10075">
    <property type="entry name" value="BASIGIN RELATED"/>
    <property type="match status" value="1"/>
</dbReference>
<keyword evidence="5" id="KW-0472">Membrane</keyword>
<dbReference type="AlphaFoldDB" id="A0A1A9W9V4"/>
<dbReference type="EnsemblMetazoa" id="GBRI011613-RA">
    <property type="protein sequence ID" value="GBRI011613-PA"/>
    <property type="gene ID" value="GBRI011613"/>
</dbReference>
<feature type="domain" description="Ig-like" evidence="6">
    <location>
        <begin position="472"/>
        <end position="571"/>
    </location>
</feature>
<feature type="transmembrane region" description="Helical" evidence="5">
    <location>
        <begin position="696"/>
        <end position="719"/>
    </location>
</feature>
<evidence type="ECO:0000259" key="6">
    <source>
        <dbReference type="PROSITE" id="PS50835"/>
    </source>
</evidence>
<evidence type="ECO:0000256" key="2">
    <source>
        <dbReference type="ARBA" id="ARBA00023157"/>
    </source>
</evidence>
<feature type="domain" description="Ig-like" evidence="6">
    <location>
        <begin position="378"/>
        <end position="466"/>
    </location>
</feature>
<organism evidence="8 9">
    <name type="scientific">Glossina brevipalpis</name>
    <dbReference type="NCBI Taxonomy" id="37001"/>
    <lineage>
        <taxon>Eukaryota</taxon>
        <taxon>Metazoa</taxon>
        <taxon>Ecdysozoa</taxon>
        <taxon>Arthropoda</taxon>
        <taxon>Hexapoda</taxon>
        <taxon>Insecta</taxon>
        <taxon>Pterygota</taxon>
        <taxon>Neoptera</taxon>
        <taxon>Endopterygota</taxon>
        <taxon>Diptera</taxon>
        <taxon>Brachycera</taxon>
        <taxon>Muscomorpha</taxon>
        <taxon>Hippoboscoidea</taxon>
        <taxon>Glossinidae</taxon>
        <taxon>Glossina</taxon>
    </lineage>
</organism>
<dbReference type="Gene3D" id="2.60.40.10">
    <property type="entry name" value="Immunoglobulins"/>
    <property type="match status" value="5"/>
</dbReference>
<dbReference type="InterPro" id="IPR003599">
    <property type="entry name" value="Ig_sub"/>
</dbReference>
<evidence type="ECO:0000313" key="8">
    <source>
        <dbReference type="EnsemblMetazoa" id="GBRI011613-PA"/>
    </source>
</evidence>
<dbReference type="STRING" id="37001.A0A1A9W9V4"/>
<name>A0A1A9W9V4_9MUSC</name>
<dbReference type="PROSITE" id="PS50853">
    <property type="entry name" value="FN3"/>
    <property type="match status" value="1"/>
</dbReference>
<dbReference type="GO" id="GO:0070593">
    <property type="term" value="P:dendrite self-avoidance"/>
    <property type="evidence" value="ECO:0007669"/>
    <property type="project" value="TreeGrafter"/>
</dbReference>
<dbReference type="InterPro" id="IPR036179">
    <property type="entry name" value="Ig-like_dom_sf"/>
</dbReference>
<dbReference type="GO" id="GO:0007411">
    <property type="term" value="P:axon guidance"/>
    <property type="evidence" value="ECO:0007669"/>
    <property type="project" value="TreeGrafter"/>
</dbReference>
<dbReference type="InterPro" id="IPR036116">
    <property type="entry name" value="FN3_sf"/>
</dbReference>
<keyword evidence="3" id="KW-0393">Immunoglobulin domain</keyword>
<dbReference type="PANTHER" id="PTHR10075:SF14">
    <property type="entry name" value="CELL ADHESION MOLECULE DSCAM2-RELATED"/>
    <property type="match status" value="1"/>
</dbReference>
<feature type="domain" description="Ig-like" evidence="6">
    <location>
        <begin position="282"/>
        <end position="373"/>
    </location>
</feature>
<evidence type="ECO:0000259" key="7">
    <source>
        <dbReference type="PROSITE" id="PS50853"/>
    </source>
</evidence>
<dbReference type="Pfam" id="PF07679">
    <property type="entry name" value="I-set"/>
    <property type="match status" value="1"/>
</dbReference>
<dbReference type="Pfam" id="PF00041">
    <property type="entry name" value="fn3"/>
    <property type="match status" value="1"/>
</dbReference>
<protein>
    <recommendedName>
        <fullName evidence="10">Nephrin</fullName>
    </recommendedName>
</protein>
<dbReference type="SUPFAM" id="SSF48726">
    <property type="entry name" value="Immunoglobulin"/>
    <property type="match status" value="4"/>
</dbReference>
<proteinExistence type="predicted"/>
<dbReference type="FunFam" id="2.60.40.10:FF:000032">
    <property type="entry name" value="palladin isoform X1"/>
    <property type="match status" value="1"/>
</dbReference>
<keyword evidence="9" id="KW-1185">Reference proteome</keyword>
<dbReference type="InterPro" id="IPR003598">
    <property type="entry name" value="Ig_sub2"/>
</dbReference>
<evidence type="ECO:0000256" key="3">
    <source>
        <dbReference type="ARBA" id="ARBA00023319"/>
    </source>
</evidence>
<dbReference type="SMART" id="SM00409">
    <property type="entry name" value="IG"/>
    <property type="match status" value="3"/>
</dbReference>
<feature type="domain" description="Ig-like" evidence="6">
    <location>
        <begin position="18"/>
        <end position="76"/>
    </location>
</feature>
<keyword evidence="1" id="KW-0677">Repeat</keyword>
<dbReference type="InterPro" id="IPR003961">
    <property type="entry name" value="FN3_dom"/>
</dbReference>
<reference evidence="9" key="1">
    <citation type="submission" date="2014-03" db="EMBL/GenBank/DDBJ databases">
        <authorList>
            <person name="Aksoy S."/>
            <person name="Warren W."/>
            <person name="Wilson R.K."/>
        </authorList>
    </citation>
    <scope>NUCLEOTIDE SEQUENCE [LARGE SCALE GENOMIC DNA]</scope>
    <source>
        <strain evidence="9">IAEA</strain>
    </source>
</reference>
<dbReference type="GO" id="GO:0007156">
    <property type="term" value="P:homophilic cell adhesion via plasma membrane adhesion molecules"/>
    <property type="evidence" value="ECO:0007669"/>
    <property type="project" value="TreeGrafter"/>
</dbReference>
<evidence type="ECO:0000256" key="4">
    <source>
        <dbReference type="SAM" id="MobiDB-lite"/>
    </source>
</evidence>
<evidence type="ECO:0000256" key="5">
    <source>
        <dbReference type="SAM" id="Phobius"/>
    </source>
</evidence>
<feature type="region of interest" description="Disordered" evidence="4">
    <location>
        <begin position="662"/>
        <end position="686"/>
    </location>
</feature>
<dbReference type="Pfam" id="PF13927">
    <property type="entry name" value="Ig_3"/>
    <property type="match status" value="2"/>
</dbReference>
<sequence length="733" mass="79891">MHSTQLKYFRGSEYPPSPPIISGYMEGQIIPAGSVQKLLCVSSGGNPLATLTWFKNDKRGVSRHMIVICTIGSTICLYDEEILANVAPETVKIRIEPEELKPGIEATIICDSSSNGNGTLKHLERGLCGKTGKVPKLLGCFEDLQCCQKAGVAACHTSIYSYIDRYAFTYSWGIVNGAGQKPTPHTKQIFMLLFIDKHSAAEAAEAAKAAAQLSSIIILAMFGVGINNTSKPGLWGGTVSTLEFKVNITQEMNGIVYTCQSANEALQRSVHEAISLDVLYRPKFVPPPSSTAVGVENESLMVALQANANPISIIYTWSKDGQSIANGNNEVEHRIFSDGPKLNFTKLHRNDAGVYVCEARNSQGSASINVTVVVEYGTNIKTVSENVIVNPGEDAMLSCTVEGKPLNEEHVKWERLGYDMTIKTSSTFANGTSYLHIKDSQREDVGNFRCIADNRVANPTSRDVLLIVKFAPEIDKSPTLLRAASGTGERGRLPCRAQASPKPKFVWRQEGKDLPVNRTYKYEVEEKKIDSLTYESILIIEKVAPADYGAYECLAKNELGQAVETVRLDITSQPDSPLSLNILNVTHDSVTVAWTPGFDGGLKASYRVRYREANREQYKYIDSLPNSHKLSITGLKMNTLYLFSVMAYNDLGESKYLPDLQKAHTKEAPPPSQPASSLGGPPTTSATPLGGTSGTLLLVGVASGVSIVLLNVFVIGCCLHKRNQKRLKRGTVL</sequence>
<dbReference type="SUPFAM" id="SSF49265">
    <property type="entry name" value="Fibronectin type III"/>
    <property type="match status" value="1"/>
</dbReference>
<dbReference type="Proteomes" id="UP000091820">
    <property type="component" value="Unassembled WGS sequence"/>
</dbReference>
<reference evidence="8" key="2">
    <citation type="submission" date="2020-05" db="UniProtKB">
        <authorList>
            <consortium name="EnsemblMetazoa"/>
        </authorList>
    </citation>
    <scope>IDENTIFICATION</scope>
    <source>
        <strain evidence="8">IAEA</strain>
    </source>
</reference>
<dbReference type="InterPro" id="IPR013783">
    <property type="entry name" value="Ig-like_fold"/>
</dbReference>
<dbReference type="GO" id="GO:0098632">
    <property type="term" value="F:cell-cell adhesion mediator activity"/>
    <property type="evidence" value="ECO:0007669"/>
    <property type="project" value="TreeGrafter"/>
</dbReference>
<feature type="compositionally biased region" description="Low complexity" evidence="4">
    <location>
        <begin position="676"/>
        <end position="686"/>
    </location>
</feature>
<accession>A0A1A9W9V4</accession>
<dbReference type="GO" id="GO:0030424">
    <property type="term" value="C:axon"/>
    <property type="evidence" value="ECO:0007669"/>
    <property type="project" value="TreeGrafter"/>
</dbReference>
<evidence type="ECO:0008006" key="10">
    <source>
        <dbReference type="Google" id="ProtNLM"/>
    </source>
</evidence>
<dbReference type="VEuPathDB" id="VectorBase:GBRI011613"/>
<dbReference type="SMART" id="SM00060">
    <property type="entry name" value="FN3"/>
    <property type="match status" value="1"/>
</dbReference>
<dbReference type="InterPro" id="IPR013098">
    <property type="entry name" value="Ig_I-set"/>
</dbReference>
<dbReference type="PROSITE" id="PS50835">
    <property type="entry name" value="IG_LIKE"/>
    <property type="match status" value="4"/>
</dbReference>